<name>A0ABN7K3A3_9BACT</name>
<evidence type="ECO:0008006" key="10">
    <source>
        <dbReference type="Google" id="ProtNLM"/>
    </source>
</evidence>
<evidence type="ECO:0000256" key="2">
    <source>
        <dbReference type="ARBA" id="ARBA00022475"/>
    </source>
</evidence>
<dbReference type="Pfam" id="PF03279">
    <property type="entry name" value="Lip_A_acyltrans"/>
    <property type="match status" value="1"/>
</dbReference>
<keyword evidence="9" id="KW-1185">Reference proteome</keyword>
<dbReference type="Proteomes" id="UP000789803">
    <property type="component" value="Unassembled WGS sequence"/>
</dbReference>
<keyword evidence="5 7" id="KW-0472">Membrane</keyword>
<keyword evidence="4" id="KW-0808">Transferase</keyword>
<dbReference type="EMBL" id="CAJHOF010000001">
    <property type="protein sequence ID" value="CAD7286932.1"/>
    <property type="molecule type" value="Genomic_DNA"/>
</dbReference>
<evidence type="ECO:0000256" key="6">
    <source>
        <dbReference type="ARBA" id="ARBA00023315"/>
    </source>
</evidence>
<comment type="caution">
    <text evidence="8">The sequence shown here is derived from an EMBL/GenBank/DDBJ whole genome shotgun (WGS) entry which is preliminary data.</text>
</comment>
<dbReference type="RefSeq" id="WP_229931982.1">
    <property type="nucleotide sequence ID" value="NZ_CAJHOF010000001.1"/>
</dbReference>
<evidence type="ECO:0000256" key="5">
    <source>
        <dbReference type="ARBA" id="ARBA00023136"/>
    </source>
</evidence>
<dbReference type="InterPro" id="IPR004960">
    <property type="entry name" value="LipA_acyltrans"/>
</dbReference>
<dbReference type="PANTHER" id="PTHR30606:SF9">
    <property type="entry name" value="LIPID A BIOSYNTHESIS LAUROYLTRANSFERASE"/>
    <property type="match status" value="1"/>
</dbReference>
<accession>A0ABN7K3A3</accession>
<protein>
    <recommendedName>
        <fullName evidence="10">Acyltransferase</fullName>
    </recommendedName>
</protein>
<reference evidence="8 9" key="1">
    <citation type="submission" date="2020-11" db="EMBL/GenBank/DDBJ databases">
        <authorList>
            <person name="Peeters C."/>
        </authorList>
    </citation>
    <scope>NUCLEOTIDE SEQUENCE [LARGE SCALE GENOMIC DNA]</scope>
    <source>
        <strain evidence="8 9">LMG 7974</strain>
    </source>
</reference>
<keyword evidence="2" id="KW-1003">Cell membrane</keyword>
<gene>
    <name evidence="8" type="ORF">LMG7974_00156</name>
</gene>
<dbReference type="PANTHER" id="PTHR30606">
    <property type="entry name" value="LIPID A BIOSYNTHESIS LAUROYL ACYLTRANSFERASE"/>
    <property type="match status" value="1"/>
</dbReference>
<keyword evidence="7" id="KW-1133">Transmembrane helix</keyword>
<evidence type="ECO:0000313" key="9">
    <source>
        <dbReference type="Proteomes" id="UP000789803"/>
    </source>
</evidence>
<organism evidence="8 9">
    <name type="scientific">Campylobacter majalis</name>
    <dbReference type="NCBI Taxonomy" id="2790656"/>
    <lineage>
        <taxon>Bacteria</taxon>
        <taxon>Pseudomonadati</taxon>
        <taxon>Campylobacterota</taxon>
        <taxon>Epsilonproteobacteria</taxon>
        <taxon>Campylobacterales</taxon>
        <taxon>Campylobacteraceae</taxon>
        <taxon>Campylobacter</taxon>
    </lineage>
</organism>
<evidence type="ECO:0000313" key="8">
    <source>
        <dbReference type="EMBL" id="CAD7286932.1"/>
    </source>
</evidence>
<comment type="subcellular location">
    <subcellularLocation>
        <location evidence="1">Cell inner membrane</location>
    </subcellularLocation>
</comment>
<evidence type="ECO:0000256" key="3">
    <source>
        <dbReference type="ARBA" id="ARBA00022519"/>
    </source>
</evidence>
<feature type="transmembrane region" description="Helical" evidence="7">
    <location>
        <begin position="21"/>
        <end position="46"/>
    </location>
</feature>
<keyword evidence="3" id="KW-0997">Cell inner membrane</keyword>
<keyword evidence="7" id="KW-0812">Transmembrane</keyword>
<proteinExistence type="predicted"/>
<evidence type="ECO:0000256" key="1">
    <source>
        <dbReference type="ARBA" id="ARBA00004533"/>
    </source>
</evidence>
<evidence type="ECO:0000256" key="4">
    <source>
        <dbReference type="ARBA" id="ARBA00022679"/>
    </source>
</evidence>
<sequence length="302" mass="35190">MIKQWWQHKEKAGMLTLRLTCFLVACLPRVLLDVIVFFVSLVYYLVSKNERENVKFYLSLLKRRGVKTGFAFLNFYNFAQSIVDKILVWKGKITQHDLVIVDERKIKNELKDTKKGHLFLVSHFGNIDAARAVSTELDWLDITILLYSKHSANFNKLINQISVREIKILEVSELGINEMLELKRIIDSGKHIGIMGDRVPVHGDKSVSVDFLGRECKFSVGAFVLASILKCKISTFWAVKNDKKYEISFNLLADEVVLGRDKINDARVYLHKYLDEFEAMCEKYPNQFFNFYDFWQVKSERV</sequence>
<evidence type="ECO:0000256" key="7">
    <source>
        <dbReference type="SAM" id="Phobius"/>
    </source>
</evidence>
<keyword evidence="6" id="KW-0012">Acyltransferase</keyword>
<dbReference type="CDD" id="cd07984">
    <property type="entry name" value="LPLAT_LABLAT-like"/>
    <property type="match status" value="1"/>
</dbReference>